<dbReference type="SUPFAM" id="SSF57716">
    <property type="entry name" value="Glucocorticoid receptor-like (DNA-binding domain)"/>
    <property type="match status" value="2"/>
</dbReference>
<sequence length="1345" mass="150741">MPICSVPYCFNASSKDSLVSFHEFPHETPLFLNKWIENIGRPNWRPGLRSVVCSDHFEKGDFDRKGRLHIGSFPSKFPEPPTRKKKKSEEDGGSNNAPTSNNATPLQGKTPIVLLTPVDHKAAPAANQILKKRSTTSVAKISQNERPGIIIVSSHKKETGSTSSAKMLRAVKDTSSAVTIVDLSDENEGRSLNANDRTRVTKEVSKSVDEGVQKVTHKGTSDKSPAGINKTSPSNASKDPNIFRKRKLPETDQSAKQIASVSASFSLLSCRICGITNKTNIDIYGAEGKSQGLADMISKCLPIEVMESDSYPNHVCQSCVTRLKDFCKMMSVCSKTNETLRGKSDSKSSSDNSVIISKPAQSQIGSGGNRRVLLLEMSLKEGIPVKSMIHQAIQELNLRLKPKESRETKPQGKIMFLDLQGGSDAFPEQMKKAISMLFASPGGEANPAEKRKVGPTTMSEQQKMKIPKTSTNQVPLIISSSMMAPNTVHVTSASAQSKVAVTNTVPSTLSFQNIAPKKGLGTTTGSSMNLSTPTSLPPLIMKPFTPIAPSPGPNQNLIVQSHPALSVPLTMISSKSVPSSAVRITLPPGALPSSSVPHLVRLPSNFIKVNQKPDQDNVPVALPPNVSSSVASEDDDHVYDDHCYAEELPQLRNQDIPLPSLVPIKETKSKGPKETKMPQIDISQLKDKMITKINNMGNQFKLGDKIVGIVLRNSDSREDIHKKLQATFSKGTPLKDQGKPVVKPKERAILPKGSSVITIASETTIPSEILDGTRKLKDRPMDVHATVDSPSTYFDRRNARKLSLSFMWRKSGYLVSSYQKLFTWQLADSPDIPHVLTCRVCKFAAKSRADVESHLQEHPDLQCSVCWKYFLTPGKVLEHMNVIHNITTPSETLRKKSWGVTWRQNSLRRTVLRQYQCSRCERRFKAKENLKRHTAVCKERTLAEKVQAINKGSLLSCEVCHRNFNTQEELQDHVIVHTKRTSWLCDICGLVLKSASNYRTHIARHDEYAADYQYQCNTCKKRFKLEHRYEAHLKKHDNRQQFICSSCGKVFNTLNGLRQHEVLHGERKLQCKFCPSRFHRRDHLRIHEASHTKSKSGEGTVDNSRRSFTCRFCVAKSNKVVKFPNMRELMRHYNDDHADERANAPQGKRFECDRCTRSFANSTLLRHHHMWHAGIRPYSCSVCGAGFMIKERMRNHEMTHTNERPYKCQVCGKGFRSRNCLKQHKAIHMDPNDMYKCKYCDKSFSRIDNLRTHTRVHTGEKPWRCLHCQKQFRLRSECSKHIQIAHQIPADEVFQYVETLTETQEETIESESNSSTSVIDAALAGITTVQDMELLIEPGDMEDSM</sequence>
<feature type="compositionally biased region" description="Polar residues" evidence="11">
    <location>
        <begin position="93"/>
        <end position="107"/>
    </location>
</feature>
<evidence type="ECO:0000313" key="12">
    <source>
        <dbReference type="Proteomes" id="UP000504606"/>
    </source>
</evidence>
<keyword evidence="8" id="KW-0238">DNA-binding</keyword>
<dbReference type="OrthoDB" id="6105938at2759"/>
<dbReference type="PROSITE" id="PS50950">
    <property type="entry name" value="ZF_THAP"/>
    <property type="match status" value="1"/>
</dbReference>
<evidence type="ECO:0000256" key="1">
    <source>
        <dbReference type="ARBA" id="ARBA00004123"/>
    </source>
</evidence>
<feature type="region of interest" description="Disordered" evidence="11">
    <location>
        <begin position="67"/>
        <end position="107"/>
    </location>
</feature>
<dbReference type="SMART" id="SM00868">
    <property type="entry name" value="zf-AD"/>
    <property type="match status" value="2"/>
</dbReference>
<dbReference type="InterPro" id="IPR013087">
    <property type="entry name" value="Znf_C2H2_type"/>
</dbReference>
<proteinExistence type="inferred from homology"/>
<evidence type="ECO:0000313" key="13">
    <source>
        <dbReference type="RefSeq" id="XP_052131698.1"/>
    </source>
</evidence>
<name>A0A6J1SL06_FRAOC</name>
<evidence type="ECO:0000256" key="6">
    <source>
        <dbReference type="ARBA" id="ARBA00022833"/>
    </source>
</evidence>
<keyword evidence="10" id="KW-0539">Nucleus</keyword>
<dbReference type="SMART" id="SM00355">
    <property type="entry name" value="ZnF_C2H2"/>
    <property type="match status" value="14"/>
</dbReference>
<dbReference type="PROSITE" id="PS51915">
    <property type="entry name" value="ZAD"/>
    <property type="match status" value="1"/>
</dbReference>
<dbReference type="InterPro" id="IPR036236">
    <property type="entry name" value="Znf_C2H2_sf"/>
</dbReference>
<comment type="similarity">
    <text evidence="2">Belongs to the krueppel C2H2-type zinc-finger protein family.</text>
</comment>
<dbReference type="InterPro" id="IPR012934">
    <property type="entry name" value="Znf_AD"/>
</dbReference>
<keyword evidence="3" id="KW-0479">Metal-binding</keyword>
<evidence type="ECO:0000256" key="11">
    <source>
        <dbReference type="SAM" id="MobiDB-lite"/>
    </source>
</evidence>
<gene>
    <name evidence="13" type="primary">LOC113208932</name>
</gene>
<dbReference type="PROSITE" id="PS50157">
    <property type="entry name" value="ZINC_FINGER_C2H2_2"/>
    <property type="match status" value="10"/>
</dbReference>
<feature type="compositionally biased region" description="Basic and acidic residues" evidence="11">
    <location>
        <begin position="338"/>
        <end position="348"/>
    </location>
</feature>
<feature type="compositionally biased region" description="Basic and acidic residues" evidence="11">
    <location>
        <begin position="196"/>
        <end position="212"/>
    </location>
</feature>
<dbReference type="Gene3D" id="3.40.1800.20">
    <property type="match status" value="1"/>
</dbReference>
<reference evidence="13" key="1">
    <citation type="journal article" date="2018" name="Proc. Natl. Acad. Sci. U.S.A.">
        <title>Phylogenomics and the evolution of hemipteroid insects.</title>
        <authorList>
            <person name="Johnson K.P."/>
            <person name="Dietrich C.H."/>
            <person name="Friedrich F."/>
            <person name="Beutel R.G."/>
            <person name="Wipfler B."/>
            <person name="Peters R.S."/>
            <person name="Allen J.M."/>
            <person name="Petersen M."/>
            <person name="Donath A."/>
            <person name="Walden K.K."/>
            <person name="Kozlov A.M."/>
            <person name="Podsiadlowski L."/>
            <person name="Mayer C."/>
            <person name="Meusemann K."/>
            <person name="Vasilikopoulos A."/>
            <person name="Waterhouse R.M."/>
            <person name="Cameron S.L."/>
            <person name="Weirauch C."/>
            <person name="Swanson D.R."/>
            <person name="Percy D.M."/>
            <person name="Hardy N.B."/>
            <person name="Terry I."/>
            <person name="Liu S."/>
            <person name="Zhou X."/>
            <person name="Misof B."/>
            <person name="Robertson H.M."/>
            <person name="Yoshizawa K."/>
        </authorList>
    </citation>
    <scope>NUCLEOTIDE SEQUENCE</scope>
    <source>
        <tissue evidence="13">Whole organism</tissue>
    </source>
</reference>
<dbReference type="SUPFAM" id="SSF57667">
    <property type="entry name" value="beta-beta-alpha zinc fingers"/>
    <property type="match status" value="6"/>
</dbReference>
<protein>
    <submittedName>
        <fullName evidence="13">Uncharacterized protein LOC113208932</fullName>
    </submittedName>
</protein>
<keyword evidence="6" id="KW-0862">Zinc</keyword>
<dbReference type="FunFam" id="3.30.160.60:FF:000624">
    <property type="entry name" value="zinc finger protein 697"/>
    <property type="match status" value="1"/>
</dbReference>
<evidence type="ECO:0000256" key="8">
    <source>
        <dbReference type="ARBA" id="ARBA00023125"/>
    </source>
</evidence>
<accession>A0A6J1SL06</accession>
<dbReference type="SMART" id="SM00980">
    <property type="entry name" value="THAP"/>
    <property type="match status" value="1"/>
</dbReference>
<dbReference type="KEGG" id="foc:113208932"/>
<keyword evidence="7" id="KW-0805">Transcription regulation</keyword>
<evidence type="ECO:0000256" key="5">
    <source>
        <dbReference type="ARBA" id="ARBA00022771"/>
    </source>
</evidence>
<dbReference type="GO" id="GO:0000978">
    <property type="term" value="F:RNA polymerase II cis-regulatory region sequence-specific DNA binding"/>
    <property type="evidence" value="ECO:0007669"/>
    <property type="project" value="TreeGrafter"/>
</dbReference>
<feature type="region of interest" description="Disordered" evidence="11">
    <location>
        <begin position="441"/>
        <end position="470"/>
    </location>
</feature>
<evidence type="ECO:0000256" key="7">
    <source>
        <dbReference type="ARBA" id="ARBA00023015"/>
    </source>
</evidence>
<evidence type="ECO:0000256" key="9">
    <source>
        <dbReference type="ARBA" id="ARBA00023163"/>
    </source>
</evidence>
<dbReference type="Pfam" id="PF13912">
    <property type="entry name" value="zf-C2H2_6"/>
    <property type="match status" value="2"/>
</dbReference>
<dbReference type="FunFam" id="3.30.160.60:FF:000145">
    <property type="entry name" value="Zinc finger protein 574"/>
    <property type="match status" value="1"/>
</dbReference>
<feature type="region of interest" description="Disordered" evidence="11">
    <location>
        <begin position="338"/>
        <end position="365"/>
    </location>
</feature>
<feature type="region of interest" description="Disordered" evidence="11">
    <location>
        <begin position="189"/>
        <end position="242"/>
    </location>
</feature>
<dbReference type="PROSITE" id="PS00028">
    <property type="entry name" value="ZINC_FINGER_C2H2_1"/>
    <property type="match status" value="9"/>
</dbReference>
<evidence type="ECO:0000256" key="2">
    <source>
        <dbReference type="ARBA" id="ARBA00006991"/>
    </source>
</evidence>
<dbReference type="Pfam" id="PF07776">
    <property type="entry name" value="zf-AD"/>
    <property type="match status" value="1"/>
</dbReference>
<evidence type="ECO:0000256" key="10">
    <source>
        <dbReference type="ARBA" id="ARBA00023242"/>
    </source>
</evidence>
<dbReference type="InterPro" id="IPR006612">
    <property type="entry name" value="THAP_Znf"/>
</dbReference>
<evidence type="ECO:0000256" key="3">
    <source>
        <dbReference type="ARBA" id="ARBA00022723"/>
    </source>
</evidence>
<dbReference type="PANTHER" id="PTHR24393:SF34">
    <property type="entry name" value="PR_SET DOMAIN 13"/>
    <property type="match status" value="1"/>
</dbReference>
<dbReference type="FunFam" id="3.30.160.60:FF:000367">
    <property type="entry name" value="Zinc finger protein 572"/>
    <property type="match status" value="1"/>
</dbReference>
<dbReference type="Gene3D" id="3.30.160.60">
    <property type="entry name" value="Classic Zinc Finger"/>
    <property type="match status" value="9"/>
</dbReference>
<organism evidence="12 13">
    <name type="scientific">Frankliniella occidentalis</name>
    <name type="common">Western flower thrips</name>
    <name type="synonym">Euthrips occidentalis</name>
    <dbReference type="NCBI Taxonomy" id="133901"/>
    <lineage>
        <taxon>Eukaryota</taxon>
        <taxon>Metazoa</taxon>
        <taxon>Ecdysozoa</taxon>
        <taxon>Arthropoda</taxon>
        <taxon>Hexapoda</taxon>
        <taxon>Insecta</taxon>
        <taxon>Pterygota</taxon>
        <taxon>Neoptera</taxon>
        <taxon>Paraneoptera</taxon>
        <taxon>Thysanoptera</taxon>
        <taxon>Terebrantia</taxon>
        <taxon>Thripoidea</taxon>
        <taxon>Thripidae</taxon>
        <taxon>Frankliniella</taxon>
    </lineage>
</organism>
<dbReference type="PANTHER" id="PTHR24393">
    <property type="entry name" value="ZINC FINGER PROTEIN"/>
    <property type="match status" value="1"/>
</dbReference>
<dbReference type="GeneID" id="113208932"/>
<dbReference type="Proteomes" id="UP000504606">
    <property type="component" value="Unplaced"/>
</dbReference>
<reference evidence="13" key="2">
    <citation type="submission" date="2025-08" db="UniProtKB">
        <authorList>
            <consortium name="RefSeq"/>
        </authorList>
    </citation>
    <scope>IDENTIFICATION</scope>
    <source>
        <tissue evidence="13">Whole organism</tissue>
    </source>
</reference>
<feature type="compositionally biased region" description="Low complexity" evidence="11">
    <location>
        <begin position="349"/>
        <end position="358"/>
    </location>
</feature>
<dbReference type="Pfam" id="PF00096">
    <property type="entry name" value="zf-C2H2"/>
    <property type="match status" value="2"/>
</dbReference>
<dbReference type="RefSeq" id="XP_052131698.1">
    <property type="nucleotide sequence ID" value="XM_052275738.1"/>
</dbReference>
<dbReference type="SMART" id="SM00692">
    <property type="entry name" value="DM3"/>
    <property type="match status" value="1"/>
</dbReference>
<keyword evidence="9" id="KW-0804">Transcription</keyword>
<keyword evidence="4" id="KW-0677">Repeat</keyword>
<comment type="subcellular location">
    <subcellularLocation>
        <location evidence="1">Nucleus</location>
    </subcellularLocation>
</comment>
<dbReference type="GO" id="GO:0008270">
    <property type="term" value="F:zinc ion binding"/>
    <property type="evidence" value="ECO:0007669"/>
    <property type="project" value="UniProtKB-UniRule"/>
</dbReference>
<evidence type="ECO:0000256" key="4">
    <source>
        <dbReference type="ARBA" id="ARBA00022737"/>
    </source>
</evidence>
<dbReference type="GO" id="GO:0001228">
    <property type="term" value="F:DNA-binding transcription activator activity, RNA polymerase II-specific"/>
    <property type="evidence" value="ECO:0007669"/>
    <property type="project" value="TreeGrafter"/>
</dbReference>
<keyword evidence="12" id="KW-1185">Reference proteome</keyword>
<dbReference type="GO" id="GO:0005634">
    <property type="term" value="C:nucleus"/>
    <property type="evidence" value="ECO:0007669"/>
    <property type="project" value="UniProtKB-SubCell"/>
</dbReference>
<feature type="compositionally biased region" description="Polar residues" evidence="11">
    <location>
        <begin position="229"/>
        <end position="238"/>
    </location>
</feature>
<keyword evidence="5" id="KW-0863">Zinc-finger</keyword>